<dbReference type="GO" id="GO:0046983">
    <property type="term" value="F:protein dimerization activity"/>
    <property type="evidence" value="ECO:0007669"/>
    <property type="project" value="InterPro"/>
</dbReference>
<dbReference type="EC" id="2.7.13.3" evidence="2"/>
<feature type="transmembrane region" description="Helical" evidence="9">
    <location>
        <begin position="51"/>
        <end position="70"/>
    </location>
</feature>
<dbReference type="Gene3D" id="1.20.5.1930">
    <property type="match status" value="1"/>
</dbReference>
<dbReference type="GO" id="GO:0016020">
    <property type="term" value="C:membrane"/>
    <property type="evidence" value="ECO:0007669"/>
    <property type="project" value="InterPro"/>
</dbReference>
<dbReference type="InterPro" id="IPR011712">
    <property type="entry name" value="Sig_transdc_His_kin_sub3_dim/P"/>
</dbReference>
<feature type="transmembrane region" description="Helical" evidence="9">
    <location>
        <begin position="24"/>
        <end position="45"/>
    </location>
</feature>
<dbReference type="GO" id="GO:0005524">
    <property type="term" value="F:ATP binding"/>
    <property type="evidence" value="ECO:0007669"/>
    <property type="project" value="UniProtKB-KW"/>
</dbReference>
<evidence type="ECO:0000256" key="3">
    <source>
        <dbReference type="ARBA" id="ARBA00022553"/>
    </source>
</evidence>
<evidence type="ECO:0000313" key="12">
    <source>
        <dbReference type="Proteomes" id="UP000252085"/>
    </source>
</evidence>
<proteinExistence type="predicted"/>
<feature type="transmembrane region" description="Helical" evidence="9">
    <location>
        <begin position="162"/>
        <end position="181"/>
    </location>
</feature>
<dbReference type="PANTHER" id="PTHR24421">
    <property type="entry name" value="NITRATE/NITRITE SENSOR PROTEIN NARX-RELATED"/>
    <property type="match status" value="1"/>
</dbReference>
<dbReference type="InterPro" id="IPR005467">
    <property type="entry name" value="His_kinase_dom"/>
</dbReference>
<accession>A0A367RMP1</accession>
<dbReference type="InterPro" id="IPR003594">
    <property type="entry name" value="HATPase_dom"/>
</dbReference>
<keyword evidence="7" id="KW-0067">ATP-binding</keyword>
<comment type="catalytic activity">
    <reaction evidence="1">
        <text>ATP + protein L-histidine = ADP + protein N-phospho-L-histidine.</text>
        <dbReference type="EC" id="2.7.13.3"/>
    </reaction>
</comment>
<evidence type="ECO:0000256" key="5">
    <source>
        <dbReference type="ARBA" id="ARBA00022741"/>
    </source>
</evidence>
<evidence type="ECO:0000256" key="8">
    <source>
        <dbReference type="ARBA" id="ARBA00023012"/>
    </source>
</evidence>
<keyword evidence="4" id="KW-0808">Transferase</keyword>
<evidence type="ECO:0000256" key="4">
    <source>
        <dbReference type="ARBA" id="ARBA00022679"/>
    </source>
</evidence>
<keyword evidence="8" id="KW-0902">Two-component regulatory system</keyword>
<keyword evidence="9" id="KW-1133">Transmembrane helix</keyword>
<keyword evidence="6 11" id="KW-0418">Kinase</keyword>
<feature type="domain" description="Histidine kinase" evidence="10">
    <location>
        <begin position="328"/>
        <end position="415"/>
    </location>
</feature>
<evidence type="ECO:0000256" key="1">
    <source>
        <dbReference type="ARBA" id="ARBA00000085"/>
    </source>
</evidence>
<evidence type="ECO:0000256" key="6">
    <source>
        <dbReference type="ARBA" id="ARBA00022777"/>
    </source>
</evidence>
<evidence type="ECO:0000313" key="11">
    <source>
        <dbReference type="EMBL" id="RCJ36572.1"/>
    </source>
</evidence>
<dbReference type="CDD" id="cd16917">
    <property type="entry name" value="HATPase_UhpB-NarQ-NarX-like"/>
    <property type="match status" value="1"/>
</dbReference>
<reference evidence="11 12" key="1">
    <citation type="submission" date="2016-04" db="EMBL/GenBank/DDBJ databases">
        <authorList>
            <person name="Evans L.H."/>
            <person name="Alamgir A."/>
            <person name="Owens N."/>
            <person name="Weber N.D."/>
            <person name="Virtaneva K."/>
            <person name="Barbian K."/>
            <person name="Babar A."/>
            <person name="Rosenke K."/>
        </authorList>
    </citation>
    <scope>NUCLEOTIDE SEQUENCE [LARGE SCALE GENOMIC DNA]</scope>
    <source>
        <strain evidence="11">NIES-2108</strain>
    </source>
</reference>
<gene>
    <name evidence="11" type="ORF">A6769_15695</name>
</gene>
<name>A0A367RMP1_NOSPU</name>
<dbReference type="InterPro" id="IPR050482">
    <property type="entry name" value="Sensor_HK_TwoCompSys"/>
</dbReference>
<dbReference type="SUPFAM" id="SSF55874">
    <property type="entry name" value="ATPase domain of HSP90 chaperone/DNA topoisomerase II/histidine kinase"/>
    <property type="match status" value="1"/>
</dbReference>
<sequence>MVLLKRPLSWNSSMVLLTYPSFRLLLYLEWLLLATAVFMEVVLPFELSWSLLLRVVAIATFSMMGFRLPMVKLETKLFYTALEFGLILLPTTQHSLSSRSVFLLCLVLVMRSCLIFKRSGQLLVLGLSLLTYGTLVLSRPIVPDKFMREKLIAMSLDWRLSNILLFSLTLVFALLLINALLAERQSREQLEIAHLQLEITNQQLCQYALRIEDQATLQERNRIAREIHDGLGHTLVAQTIQINNTLLFWESNNDKALTFLKQAKELGAEALLEIRRSLSLLRSNPLQGQSLKSAIEKLLTDFHQTTGIEPSCKINVPHTLPTEVNTALYRIVQESLTNICKHAQATSVTVGLLAHAGMIHLSIEDNGKGFNPTQNTTGFGLQGMRERAVALGAQLNLQSQLGTGCCISVCLPLSKLLVF</sequence>
<dbReference type="Gene3D" id="3.30.565.10">
    <property type="entry name" value="Histidine kinase-like ATPase, C-terminal domain"/>
    <property type="match status" value="1"/>
</dbReference>
<evidence type="ECO:0000256" key="9">
    <source>
        <dbReference type="SAM" id="Phobius"/>
    </source>
</evidence>
<comment type="caution">
    <text evidence="11">The sequence shown here is derived from an EMBL/GenBank/DDBJ whole genome shotgun (WGS) entry which is preliminary data.</text>
</comment>
<dbReference type="Proteomes" id="UP000252085">
    <property type="component" value="Unassembled WGS sequence"/>
</dbReference>
<evidence type="ECO:0000256" key="7">
    <source>
        <dbReference type="ARBA" id="ARBA00022840"/>
    </source>
</evidence>
<dbReference type="Pfam" id="PF02518">
    <property type="entry name" value="HATPase_c"/>
    <property type="match status" value="1"/>
</dbReference>
<evidence type="ECO:0000256" key="2">
    <source>
        <dbReference type="ARBA" id="ARBA00012438"/>
    </source>
</evidence>
<keyword evidence="9" id="KW-0472">Membrane</keyword>
<organism evidence="11 12">
    <name type="scientific">Nostoc punctiforme NIES-2108</name>
    <dbReference type="NCBI Taxonomy" id="1356359"/>
    <lineage>
        <taxon>Bacteria</taxon>
        <taxon>Bacillati</taxon>
        <taxon>Cyanobacteriota</taxon>
        <taxon>Cyanophyceae</taxon>
        <taxon>Nostocales</taxon>
        <taxon>Nostocaceae</taxon>
        <taxon>Nostoc</taxon>
    </lineage>
</organism>
<keyword evidence="9" id="KW-0812">Transmembrane</keyword>
<evidence type="ECO:0000259" key="10">
    <source>
        <dbReference type="PROSITE" id="PS50109"/>
    </source>
</evidence>
<dbReference type="SMART" id="SM00387">
    <property type="entry name" value="HATPase_c"/>
    <property type="match status" value="1"/>
</dbReference>
<dbReference type="AlphaFoldDB" id="A0A367RMP1"/>
<dbReference type="PANTHER" id="PTHR24421:SF10">
    <property type="entry name" value="NITRATE_NITRITE SENSOR PROTEIN NARQ"/>
    <property type="match status" value="1"/>
</dbReference>
<dbReference type="GO" id="GO:0000155">
    <property type="term" value="F:phosphorelay sensor kinase activity"/>
    <property type="evidence" value="ECO:0007669"/>
    <property type="project" value="InterPro"/>
</dbReference>
<protein>
    <recommendedName>
        <fullName evidence="2">histidine kinase</fullName>
        <ecNumber evidence="2">2.7.13.3</ecNumber>
    </recommendedName>
</protein>
<dbReference type="InterPro" id="IPR036890">
    <property type="entry name" value="HATPase_C_sf"/>
</dbReference>
<keyword evidence="3" id="KW-0597">Phosphoprotein</keyword>
<dbReference type="Pfam" id="PF07730">
    <property type="entry name" value="HisKA_3"/>
    <property type="match status" value="1"/>
</dbReference>
<keyword evidence="5" id="KW-0547">Nucleotide-binding</keyword>
<dbReference type="EMBL" id="LXQE01000148">
    <property type="protein sequence ID" value="RCJ36572.1"/>
    <property type="molecule type" value="Genomic_DNA"/>
</dbReference>
<dbReference type="PROSITE" id="PS50109">
    <property type="entry name" value="HIS_KIN"/>
    <property type="match status" value="1"/>
</dbReference>
<feature type="transmembrane region" description="Helical" evidence="9">
    <location>
        <begin position="123"/>
        <end position="142"/>
    </location>
</feature>